<dbReference type="Pfam" id="PF13185">
    <property type="entry name" value="GAF_2"/>
    <property type="match status" value="1"/>
</dbReference>
<accession>A0A1M7Z3N6</accession>
<dbReference type="GO" id="GO:0000155">
    <property type="term" value="F:phosphorelay sensor kinase activity"/>
    <property type="evidence" value="ECO:0007669"/>
    <property type="project" value="InterPro"/>
</dbReference>
<dbReference type="InterPro" id="IPR029016">
    <property type="entry name" value="GAF-like_dom_sf"/>
</dbReference>
<organism evidence="2 3">
    <name type="scientific">Algoriphagus zhangzhouensis</name>
    <dbReference type="NCBI Taxonomy" id="1073327"/>
    <lineage>
        <taxon>Bacteria</taxon>
        <taxon>Pseudomonadati</taxon>
        <taxon>Bacteroidota</taxon>
        <taxon>Cytophagia</taxon>
        <taxon>Cytophagales</taxon>
        <taxon>Cyclobacteriaceae</taxon>
        <taxon>Algoriphagus</taxon>
    </lineage>
</organism>
<dbReference type="InterPro" id="IPR050640">
    <property type="entry name" value="Bact_2-comp_sensor_kinase"/>
</dbReference>
<dbReference type="SMART" id="SM00065">
    <property type="entry name" value="GAF"/>
    <property type="match status" value="1"/>
</dbReference>
<keyword evidence="3" id="KW-1185">Reference proteome</keyword>
<dbReference type="Proteomes" id="UP000184609">
    <property type="component" value="Unassembled WGS sequence"/>
</dbReference>
<dbReference type="PANTHER" id="PTHR34220:SF7">
    <property type="entry name" value="SENSOR HISTIDINE KINASE YPDA"/>
    <property type="match status" value="1"/>
</dbReference>
<evidence type="ECO:0000313" key="3">
    <source>
        <dbReference type="Proteomes" id="UP000184609"/>
    </source>
</evidence>
<protein>
    <submittedName>
        <fullName evidence="2">GAF domain-containing protein</fullName>
    </submittedName>
</protein>
<feature type="domain" description="GAF" evidence="1">
    <location>
        <begin position="45"/>
        <end position="192"/>
    </location>
</feature>
<dbReference type="Pfam" id="PF06580">
    <property type="entry name" value="His_kinase"/>
    <property type="match status" value="1"/>
</dbReference>
<dbReference type="OrthoDB" id="6190788at2"/>
<evidence type="ECO:0000313" key="2">
    <source>
        <dbReference type="EMBL" id="SHO59537.1"/>
    </source>
</evidence>
<dbReference type="RefSeq" id="WP_073569867.1">
    <property type="nucleotide sequence ID" value="NZ_FRXN01000001.1"/>
</dbReference>
<dbReference type="EMBL" id="FRXN01000001">
    <property type="protein sequence ID" value="SHO59537.1"/>
    <property type="molecule type" value="Genomic_DNA"/>
</dbReference>
<dbReference type="SUPFAM" id="SSF55781">
    <property type="entry name" value="GAF domain-like"/>
    <property type="match status" value="1"/>
</dbReference>
<name>A0A1M7Z3N6_9BACT</name>
<reference evidence="3" key="1">
    <citation type="submission" date="2016-12" db="EMBL/GenBank/DDBJ databases">
        <authorList>
            <person name="Varghese N."/>
            <person name="Submissions S."/>
        </authorList>
    </citation>
    <scope>NUCLEOTIDE SEQUENCE [LARGE SCALE GENOMIC DNA]</scope>
    <source>
        <strain evidence="3">DSM 25035</strain>
    </source>
</reference>
<sequence length="411" mass="47720">MLQRGNLPEALMELRLNKSIVKSIQASEIEEILLHFSKSMVTIDSEEELLWDMVKNCISILDFEDAVIYLMDESGEFLVQKAAIGPKSPDGKELINAMKIPLGSGVTGKVAQTGLPIVINDTRLEPDYIQDDEFRLSELAVPILLEGKVIGVIDSENSKEGYFTDQHLRILHAVASIYAGQIARLRAEQKAKKEQFERWKVQQRIYRMQMEAISAQLSPHFVFNSLNAIQHYILLEDKRKSLRFLSIFGKLLRYFLGQIHQETVLVRDEIQMLDWYLQLQKLRYEEKFVYDIEEHRVDALPNSKIPAVVVQSLIENLLEEHINQSQGNLRIKALFSIKEFEVHFKVQLEIPENECESKSKSEYFRELTPWEDYVKLINEIRPYQIKSQVKQEKSENGHCLKVVELIFPNLM</sequence>
<dbReference type="PANTHER" id="PTHR34220">
    <property type="entry name" value="SENSOR HISTIDINE KINASE YPDA"/>
    <property type="match status" value="1"/>
</dbReference>
<dbReference type="InterPro" id="IPR003018">
    <property type="entry name" value="GAF"/>
</dbReference>
<dbReference type="Gene3D" id="3.30.450.40">
    <property type="match status" value="1"/>
</dbReference>
<dbReference type="GO" id="GO:0016020">
    <property type="term" value="C:membrane"/>
    <property type="evidence" value="ECO:0007669"/>
    <property type="project" value="InterPro"/>
</dbReference>
<dbReference type="STRING" id="1073327.SAMN04488108_0174"/>
<proteinExistence type="predicted"/>
<evidence type="ECO:0000259" key="1">
    <source>
        <dbReference type="SMART" id="SM00065"/>
    </source>
</evidence>
<dbReference type="AlphaFoldDB" id="A0A1M7Z3N6"/>
<gene>
    <name evidence="2" type="ORF">SAMN04488108_0174</name>
</gene>
<dbReference type="InterPro" id="IPR010559">
    <property type="entry name" value="Sig_transdc_His_kin_internal"/>
</dbReference>